<dbReference type="PROSITE" id="PS50995">
    <property type="entry name" value="HTH_MARR_2"/>
    <property type="match status" value="1"/>
</dbReference>
<dbReference type="SMART" id="SM00347">
    <property type="entry name" value="HTH_MARR"/>
    <property type="match status" value="1"/>
</dbReference>
<evidence type="ECO:0000259" key="1">
    <source>
        <dbReference type="PROSITE" id="PS50995"/>
    </source>
</evidence>
<dbReference type="Pfam" id="PF12802">
    <property type="entry name" value="MarR_2"/>
    <property type="match status" value="1"/>
</dbReference>
<gene>
    <name evidence="2" type="ORF">EV138_4022</name>
</gene>
<organism evidence="2 3">
    <name type="scientific">Kribbella voronezhensis</name>
    <dbReference type="NCBI Taxonomy" id="2512212"/>
    <lineage>
        <taxon>Bacteria</taxon>
        <taxon>Bacillati</taxon>
        <taxon>Actinomycetota</taxon>
        <taxon>Actinomycetes</taxon>
        <taxon>Propionibacteriales</taxon>
        <taxon>Kribbellaceae</taxon>
        <taxon>Kribbella</taxon>
    </lineage>
</organism>
<dbReference type="GO" id="GO:0003700">
    <property type="term" value="F:DNA-binding transcription factor activity"/>
    <property type="evidence" value="ECO:0007669"/>
    <property type="project" value="InterPro"/>
</dbReference>
<dbReference type="PRINTS" id="PR00598">
    <property type="entry name" value="HTHMARR"/>
</dbReference>
<keyword evidence="2" id="KW-0238">DNA-binding</keyword>
<protein>
    <submittedName>
        <fullName evidence="2">DNA-binding MarR family transcriptional regulator</fullName>
    </submittedName>
</protein>
<dbReference type="RefSeq" id="WP_133980346.1">
    <property type="nucleotide sequence ID" value="NZ_SOCE01000001.1"/>
</dbReference>
<reference evidence="2 3" key="1">
    <citation type="submission" date="2019-03" db="EMBL/GenBank/DDBJ databases">
        <title>Genomic Encyclopedia of Type Strains, Phase III (KMG-III): the genomes of soil and plant-associated and newly described type strains.</title>
        <authorList>
            <person name="Whitman W."/>
        </authorList>
    </citation>
    <scope>NUCLEOTIDE SEQUENCE [LARGE SCALE GENOMIC DNA]</scope>
    <source>
        <strain evidence="2 3">VKM Ac-2575</strain>
    </source>
</reference>
<dbReference type="EMBL" id="SOCE01000001">
    <property type="protein sequence ID" value="TDU90431.1"/>
    <property type="molecule type" value="Genomic_DNA"/>
</dbReference>
<accession>A0A4R7TE39</accession>
<evidence type="ECO:0000313" key="2">
    <source>
        <dbReference type="EMBL" id="TDU90431.1"/>
    </source>
</evidence>
<feature type="domain" description="HTH marR-type" evidence="1">
    <location>
        <begin position="11"/>
        <end position="147"/>
    </location>
</feature>
<dbReference type="InterPro" id="IPR036388">
    <property type="entry name" value="WH-like_DNA-bd_sf"/>
</dbReference>
<dbReference type="InterPro" id="IPR000835">
    <property type="entry name" value="HTH_MarR-typ"/>
</dbReference>
<dbReference type="GO" id="GO:0006950">
    <property type="term" value="P:response to stress"/>
    <property type="evidence" value="ECO:0007669"/>
    <property type="project" value="TreeGrafter"/>
</dbReference>
<evidence type="ECO:0000313" key="3">
    <source>
        <dbReference type="Proteomes" id="UP000295151"/>
    </source>
</evidence>
<sequence length="152" mass="16664">MGLPDDAAEARAQGWRTLAALHARIEDELERALQKQHGLSVSEYSVLDVLARQDDYHLRMNQLSNAVVLSQSATTRLVNRLEDRKLLERYLCPTDRRGIYTEVTPAGRALLDQAQPTHDAVLTTALAKAADLPELSPLVTALSELALPAKAG</sequence>
<keyword evidence="3" id="KW-1185">Reference proteome</keyword>
<dbReference type="GO" id="GO:0003677">
    <property type="term" value="F:DNA binding"/>
    <property type="evidence" value="ECO:0007669"/>
    <property type="project" value="UniProtKB-KW"/>
</dbReference>
<dbReference type="PANTHER" id="PTHR33164:SF99">
    <property type="entry name" value="MARR FAMILY REGULATORY PROTEIN"/>
    <property type="match status" value="1"/>
</dbReference>
<dbReference type="PANTHER" id="PTHR33164">
    <property type="entry name" value="TRANSCRIPTIONAL REGULATOR, MARR FAMILY"/>
    <property type="match status" value="1"/>
</dbReference>
<dbReference type="InterPro" id="IPR039422">
    <property type="entry name" value="MarR/SlyA-like"/>
</dbReference>
<dbReference type="Proteomes" id="UP000295151">
    <property type="component" value="Unassembled WGS sequence"/>
</dbReference>
<dbReference type="Gene3D" id="1.10.10.10">
    <property type="entry name" value="Winged helix-like DNA-binding domain superfamily/Winged helix DNA-binding domain"/>
    <property type="match status" value="1"/>
</dbReference>
<dbReference type="OrthoDB" id="5195026at2"/>
<proteinExistence type="predicted"/>
<dbReference type="AlphaFoldDB" id="A0A4R7TE39"/>
<name>A0A4R7TE39_9ACTN</name>
<dbReference type="InterPro" id="IPR036390">
    <property type="entry name" value="WH_DNA-bd_sf"/>
</dbReference>
<dbReference type="SUPFAM" id="SSF46785">
    <property type="entry name" value="Winged helix' DNA-binding domain"/>
    <property type="match status" value="1"/>
</dbReference>
<comment type="caution">
    <text evidence="2">The sequence shown here is derived from an EMBL/GenBank/DDBJ whole genome shotgun (WGS) entry which is preliminary data.</text>
</comment>